<dbReference type="PANTHER" id="PTHR31111">
    <property type="entry name" value="BNAA05G37150D PROTEIN-RELATED"/>
    <property type="match status" value="1"/>
</dbReference>
<reference evidence="2" key="1">
    <citation type="submission" date="2016-07" db="EMBL/GenBank/DDBJ databases">
        <title>De novo transcriptome assembly of four accessions of the metal hyperaccumulator plant Noccaea caerulescens.</title>
        <authorList>
            <person name="Blande D."/>
            <person name="Halimaa P."/>
            <person name="Tervahauta A.I."/>
            <person name="Aarts M.G."/>
            <person name="Karenlampi S.O."/>
        </authorList>
    </citation>
    <scope>NUCLEOTIDE SEQUENCE</scope>
</reference>
<dbReference type="EMBL" id="GEVL01005591">
    <property type="protein sequence ID" value="JAU71750.1"/>
    <property type="molecule type" value="Transcribed_RNA"/>
</dbReference>
<dbReference type="InterPro" id="IPR001810">
    <property type="entry name" value="F-box_dom"/>
</dbReference>
<feature type="domain" description="F-box" evidence="1">
    <location>
        <begin position="98"/>
        <end position="148"/>
    </location>
</feature>
<dbReference type="SMART" id="SM00256">
    <property type="entry name" value="FBOX"/>
    <property type="match status" value="1"/>
</dbReference>
<dbReference type="InterPro" id="IPR036047">
    <property type="entry name" value="F-box-like_dom_sf"/>
</dbReference>
<dbReference type="AlphaFoldDB" id="A0A1J3HUU6"/>
<dbReference type="SUPFAM" id="SSF81383">
    <property type="entry name" value="F-box domain"/>
    <property type="match status" value="1"/>
</dbReference>
<sequence>MENLKRLASEKDFTLKGCQSIAQVVSLGSSNQTEIMDAKGEYSLASSKLKLKRRRSKHRSCNMLMMGSFWSLAALTQQERRRKRIRRRVERRRRRRRGRDMWEFPVDLVTEILIRLPEKSLMRFKCVSKQWSSLISCRYFCDRVFTLTRQKQQQPRLYMSLLDEGGQRELLSLSLTSPDKTCFVVDQDLSIPGLGGFFLSGPRGLMCFPFRRTACIYNPSTKQLLTLPMVIPDIIAEEDQGRHPNRYYIGHDPVNDQYKLLCTVVISSDHLRNLKSEHWVFVLEAGGSWKKVVLPESYHSHVPFALGRSISSGSVIRYMAWRDNYNCEVVCFDVRSEEITTILVPRTFGLYVSIPVTQMKADIIEYGGKIAIFEHSHLKDGGVPEIWVFEKEWSRNKILVVQPCQRHLVHDVELLFKGTTQDGRVILAPLKLSCRFYILFYDLQSNDLRKVEIQGIPEFWFDKECCYIDLRSMDESESESVIYLET</sequence>
<dbReference type="Pfam" id="PF00646">
    <property type="entry name" value="F-box"/>
    <property type="match status" value="1"/>
</dbReference>
<dbReference type="PANTHER" id="PTHR31111:SF15">
    <property type="entry name" value="(RAPE) HYPOTHETICAL PROTEIN"/>
    <property type="match status" value="1"/>
</dbReference>
<dbReference type="InterPro" id="IPR013187">
    <property type="entry name" value="F-box-assoc_dom_typ3"/>
</dbReference>
<accession>A0A1J3HUU6</accession>
<gene>
    <name evidence="2" type="ORF">LE_TR20458_c0_g1_i1_g.65278</name>
</gene>
<organism evidence="2">
    <name type="scientific">Noccaea caerulescens</name>
    <name type="common">Alpine penny-cress</name>
    <name type="synonym">Thlaspi caerulescens</name>
    <dbReference type="NCBI Taxonomy" id="107243"/>
    <lineage>
        <taxon>Eukaryota</taxon>
        <taxon>Viridiplantae</taxon>
        <taxon>Streptophyta</taxon>
        <taxon>Embryophyta</taxon>
        <taxon>Tracheophyta</taxon>
        <taxon>Spermatophyta</taxon>
        <taxon>Magnoliopsida</taxon>
        <taxon>eudicotyledons</taxon>
        <taxon>Gunneridae</taxon>
        <taxon>Pentapetalae</taxon>
        <taxon>rosids</taxon>
        <taxon>malvids</taxon>
        <taxon>Brassicales</taxon>
        <taxon>Brassicaceae</taxon>
        <taxon>Coluteocarpeae</taxon>
        <taxon>Noccaea</taxon>
    </lineage>
</organism>
<dbReference type="InterPro" id="IPR017451">
    <property type="entry name" value="F-box-assoc_interact_dom"/>
</dbReference>
<dbReference type="NCBIfam" id="TIGR01640">
    <property type="entry name" value="F_box_assoc_1"/>
    <property type="match status" value="1"/>
</dbReference>
<dbReference type="Gene3D" id="1.20.1280.50">
    <property type="match status" value="1"/>
</dbReference>
<evidence type="ECO:0000259" key="1">
    <source>
        <dbReference type="PROSITE" id="PS50181"/>
    </source>
</evidence>
<name>A0A1J3HUU6_NOCCA</name>
<protein>
    <submittedName>
        <fullName evidence="2">F-box/LRR-repeat protein</fullName>
    </submittedName>
</protein>
<dbReference type="Pfam" id="PF08268">
    <property type="entry name" value="FBA_3"/>
    <property type="match status" value="1"/>
</dbReference>
<dbReference type="PROSITE" id="PS50181">
    <property type="entry name" value="FBOX"/>
    <property type="match status" value="1"/>
</dbReference>
<dbReference type="CDD" id="cd22157">
    <property type="entry name" value="F-box_AtFBW1-like"/>
    <property type="match status" value="1"/>
</dbReference>
<proteinExistence type="predicted"/>
<evidence type="ECO:0000313" key="2">
    <source>
        <dbReference type="EMBL" id="JAU71750.1"/>
    </source>
</evidence>